<dbReference type="InterPro" id="IPR036864">
    <property type="entry name" value="Zn2-C6_fun-type_DNA-bd_sf"/>
</dbReference>
<dbReference type="AlphaFoldDB" id="A0A9P9GKF4"/>
<dbReference type="GO" id="GO:0000981">
    <property type="term" value="F:DNA-binding transcription factor activity, RNA polymerase II-specific"/>
    <property type="evidence" value="ECO:0007669"/>
    <property type="project" value="InterPro"/>
</dbReference>
<dbReference type="CDD" id="cd00067">
    <property type="entry name" value="GAL4"/>
    <property type="match status" value="1"/>
</dbReference>
<dbReference type="PROSITE" id="PS00463">
    <property type="entry name" value="ZN2_CY6_FUNGAL_1"/>
    <property type="match status" value="1"/>
</dbReference>
<evidence type="ECO:0000256" key="2">
    <source>
        <dbReference type="ARBA" id="ARBA00023242"/>
    </source>
</evidence>
<dbReference type="SUPFAM" id="SSF57701">
    <property type="entry name" value="Zn2/Cys6 DNA-binding domain"/>
    <property type="match status" value="1"/>
</dbReference>
<dbReference type="OrthoDB" id="39175at2759"/>
<dbReference type="GO" id="GO:0005634">
    <property type="term" value="C:nucleus"/>
    <property type="evidence" value="ECO:0007669"/>
    <property type="project" value="UniProtKB-SubCell"/>
</dbReference>
<keyword evidence="2" id="KW-0539">Nucleus</keyword>
<evidence type="ECO:0000313" key="6">
    <source>
        <dbReference type="Proteomes" id="UP000736672"/>
    </source>
</evidence>
<dbReference type="PANTHER" id="PTHR31001">
    <property type="entry name" value="UNCHARACTERIZED TRANSCRIPTIONAL REGULATORY PROTEIN"/>
    <property type="match status" value="1"/>
</dbReference>
<keyword evidence="6" id="KW-1185">Reference proteome</keyword>
<dbReference type="InterPro" id="IPR050613">
    <property type="entry name" value="Sec_Metabolite_Reg"/>
</dbReference>
<dbReference type="EMBL" id="JAGTJS010000021">
    <property type="protein sequence ID" value="KAH7239587.1"/>
    <property type="molecule type" value="Genomic_DNA"/>
</dbReference>
<feature type="domain" description="Zn(2)-C6 fungal-type" evidence="4">
    <location>
        <begin position="11"/>
        <end position="41"/>
    </location>
</feature>
<dbReference type="PANTHER" id="PTHR31001:SF88">
    <property type="entry name" value="TRANSCRIPTION FACTOR PDR3"/>
    <property type="match status" value="1"/>
</dbReference>
<gene>
    <name evidence="5" type="ORF">B0J15DRAFT_502561</name>
</gene>
<comment type="subcellular location">
    <subcellularLocation>
        <location evidence="1">Nucleus</location>
    </subcellularLocation>
</comment>
<dbReference type="Proteomes" id="UP000736672">
    <property type="component" value="Unassembled WGS sequence"/>
</dbReference>
<proteinExistence type="predicted"/>
<comment type="caution">
    <text evidence="5">The sequence shown here is derived from an EMBL/GenBank/DDBJ whole genome shotgun (WGS) entry which is preliminary data.</text>
</comment>
<feature type="region of interest" description="Disordered" evidence="3">
    <location>
        <begin position="134"/>
        <end position="154"/>
    </location>
</feature>
<sequence>MADAPLINPISCKRCRVKKIRCDRRLPGCNRCQEQDTECVYVRRVPRKPVTTTGDRVGSIEATLDTILQRLDRIEQNCRCQNLQRPLDDSPEFDASPEDAFQNQFEPDLAIDAGTSVESDPPFPVVPLTSVSGANVASEHSESSSTAPDPNAPLPVLRNAVEEVQRRVAERHNSPSATAEEPIEPTLAKSWIQSYFAHLSEDLFPALLNVQLIRLMPDIIGLPNVHLDAAIIVVYYCILYHGCFLRRQFTSVSDNAKTMSKLYHRCLDAASAWEPQATGTTTDFIAAFFMVRVAAERFDIELSWNMFKLGCQYAEKIELHRLDNDPSSHSTNLDKSVLNASRKGFWELVTMDVYFRLIHNKPPAIMACRPDAKVNLPWLAEPGSQAGEETTTTIRFLIDSRRTFVLLDFLQLLEDSEGRPDPELVSKTEALCRDIEALYEQWGIDDWVRKMIDSDGQLWTIAGVALEGYTSIIFMLRRALSIHSGIPENQALGPEVVSHPLVLNASRHILEIVALLLVAFPSMGTVAVTFVVLQAHIPLACLATYLLHPAASHDCETDIVLLEHVAEAMREISRDVEELVPLTAATEELKTNVRNTAGDNVAR</sequence>
<dbReference type="PROSITE" id="PS50048">
    <property type="entry name" value="ZN2_CY6_FUNGAL_2"/>
    <property type="match status" value="1"/>
</dbReference>
<dbReference type="Pfam" id="PF00172">
    <property type="entry name" value="Zn_clus"/>
    <property type="match status" value="1"/>
</dbReference>
<evidence type="ECO:0000256" key="1">
    <source>
        <dbReference type="ARBA" id="ARBA00004123"/>
    </source>
</evidence>
<reference evidence="5" key="1">
    <citation type="journal article" date="2021" name="Nat. Commun.">
        <title>Genetic determinants of endophytism in the Arabidopsis root mycobiome.</title>
        <authorList>
            <person name="Mesny F."/>
            <person name="Miyauchi S."/>
            <person name="Thiergart T."/>
            <person name="Pickel B."/>
            <person name="Atanasova L."/>
            <person name="Karlsson M."/>
            <person name="Huettel B."/>
            <person name="Barry K.W."/>
            <person name="Haridas S."/>
            <person name="Chen C."/>
            <person name="Bauer D."/>
            <person name="Andreopoulos W."/>
            <person name="Pangilinan J."/>
            <person name="LaButti K."/>
            <person name="Riley R."/>
            <person name="Lipzen A."/>
            <person name="Clum A."/>
            <person name="Drula E."/>
            <person name="Henrissat B."/>
            <person name="Kohler A."/>
            <person name="Grigoriev I.V."/>
            <person name="Martin F.M."/>
            <person name="Hacquard S."/>
        </authorList>
    </citation>
    <scope>NUCLEOTIDE SEQUENCE</scope>
    <source>
        <strain evidence="5">FSSC 5 MPI-SDFR-AT-0091</strain>
    </source>
</reference>
<dbReference type="InterPro" id="IPR001138">
    <property type="entry name" value="Zn2Cys6_DnaBD"/>
</dbReference>
<name>A0A9P9GKF4_FUSSL</name>
<dbReference type="SMART" id="SM00066">
    <property type="entry name" value="GAL4"/>
    <property type="match status" value="1"/>
</dbReference>
<evidence type="ECO:0000313" key="5">
    <source>
        <dbReference type="EMBL" id="KAH7239587.1"/>
    </source>
</evidence>
<evidence type="ECO:0000256" key="3">
    <source>
        <dbReference type="SAM" id="MobiDB-lite"/>
    </source>
</evidence>
<organism evidence="5 6">
    <name type="scientific">Fusarium solani</name>
    <name type="common">Filamentous fungus</name>
    <dbReference type="NCBI Taxonomy" id="169388"/>
    <lineage>
        <taxon>Eukaryota</taxon>
        <taxon>Fungi</taxon>
        <taxon>Dikarya</taxon>
        <taxon>Ascomycota</taxon>
        <taxon>Pezizomycotina</taxon>
        <taxon>Sordariomycetes</taxon>
        <taxon>Hypocreomycetidae</taxon>
        <taxon>Hypocreales</taxon>
        <taxon>Nectriaceae</taxon>
        <taxon>Fusarium</taxon>
        <taxon>Fusarium solani species complex</taxon>
    </lineage>
</organism>
<accession>A0A9P9GKF4</accession>
<dbReference type="CDD" id="cd12148">
    <property type="entry name" value="fungal_TF_MHR"/>
    <property type="match status" value="1"/>
</dbReference>
<evidence type="ECO:0000259" key="4">
    <source>
        <dbReference type="PROSITE" id="PS50048"/>
    </source>
</evidence>
<dbReference type="Gene3D" id="4.10.240.10">
    <property type="entry name" value="Zn(2)-C6 fungal-type DNA-binding domain"/>
    <property type="match status" value="1"/>
</dbReference>
<protein>
    <recommendedName>
        <fullName evidence="4">Zn(2)-C6 fungal-type domain-containing protein</fullName>
    </recommendedName>
</protein>
<dbReference type="GO" id="GO:0008270">
    <property type="term" value="F:zinc ion binding"/>
    <property type="evidence" value="ECO:0007669"/>
    <property type="project" value="InterPro"/>
</dbReference>